<dbReference type="AlphaFoldDB" id="A0A6C0DY04"/>
<organism evidence="1">
    <name type="scientific">viral metagenome</name>
    <dbReference type="NCBI Taxonomy" id="1070528"/>
    <lineage>
        <taxon>unclassified sequences</taxon>
        <taxon>metagenomes</taxon>
        <taxon>organismal metagenomes</taxon>
    </lineage>
</organism>
<dbReference type="EMBL" id="MN739677">
    <property type="protein sequence ID" value="QHT20055.1"/>
    <property type="molecule type" value="Genomic_DNA"/>
</dbReference>
<accession>A0A6C0DY04</accession>
<proteinExistence type="predicted"/>
<evidence type="ECO:0000313" key="1">
    <source>
        <dbReference type="EMBL" id="QHT20055.1"/>
    </source>
</evidence>
<protein>
    <submittedName>
        <fullName evidence="1">Uncharacterized protein</fullName>
    </submittedName>
</protein>
<reference evidence="1" key="1">
    <citation type="journal article" date="2020" name="Nature">
        <title>Giant virus diversity and host interactions through global metagenomics.</title>
        <authorList>
            <person name="Schulz F."/>
            <person name="Roux S."/>
            <person name="Paez-Espino D."/>
            <person name="Jungbluth S."/>
            <person name="Walsh D.A."/>
            <person name="Denef V.J."/>
            <person name="McMahon K.D."/>
            <person name="Konstantinidis K.T."/>
            <person name="Eloe-Fadrosh E.A."/>
            <person name="Kyrpides N.C."/>
            <person name="Woyke T."/>
        </authorList>
    </citation>
    <scope>NUCLEOTIDE SEQUENCE</scope>
    <source>
        <strain evidence="1">GVMAG-M-3300023174-60</strain>
    </source>
</reference>
<name>A0A6C0DY04_9ZZZZ</name>
<sequence>MFFNIFGKTMKNRSQKIIKDHFIQVLSGLYGKEKIIIYCHIG</sequence>